<evidence type="ECO:0000313" key="14">
    <source>
        <dbReference type="EMBL" id="ACY16924.1"/>
    </source>
</evidence>
<reference evidence="14 15" key="1">
    <citation type="journal article" date="2010" name="Stand. Genomic Sci.">
        <title>Complete genome sequence of Haliangium ochraceum type strain (SMP-2).</title>
        <authorList>
            <consortium name="US DOE Joint Genome Institute (JGI-PGF)"/>
            <person name="Ivanova N."/>
            <person name="Daum C."/>
            <person name="Lang E."/>
            <person name="Abt B."/>
            <person name="Kopitz M."/>
            <person name="Saunders E."/>
            <person name="Lapidus A."/>
            <person name="Lucas S."/>
            <person name="Glavina Del Rio T."/>
            <person name="Nolan M."/>
            <person name="Tice H."/>
            <person name="Copeland A."/>
            <person name="Cheng J.F."/>
            <person name="Chen F."/>
            <person name="Bruce D."/>
            <person name="Goodwin L."/>
            <person name="Pitluck S."/>
            <person name="Mavromatis K."/>
            <person name="Pati A."/>
            <person name="Mikhailova N."/>
            <person name="Chen A."/>
            <person name="Palaniappan K."/>
            <person name="Land M."/>
            <person name="Hauser L."/>
            <person name="Chang Y.J."/>
            <person name="Jeffries C.D."/>
            <person name="Detter J.C."/>
            <person name="Brettin T."/>
            <person name="Rohde M."/>
            <person name="Goker M."/>
            <person name="Bristow J."/>
            <person name="Markowitz V."/>
            <person name="Eisen J.A."/>
            <person name="Hugenholtz P."/>
            <person name="Kyrpides N.C."/>
            <person name="Klenk H.P."/>
        </authorList>
    </citation>
    <scope>NUCLEOTIDE SEQUENCE [LARGE SCALE GENOMIC DNA]</scope>
    <source>
        <strain evidence="15">DSM 14365 / CIP 107738 / JCM 11303 / AJ 13395 / SMP-2</strain>
    </source>
</reference>
<dbReference type="RefSeq" id="WP_012829522.1">
    <property type="nucleotide sequence ID" value="NC_013440.1"/>
</dbReference>
<comment type="cofactor">
    <cofactor evidence="9">
        <name>[4Fe-4S] cluster</name>
        <dbReference type="ChEBI" id="CHEBI:49883"/>
    </cofactor>
    <text evidence="9">Binds 1 [4Fe-4S] cluster.</text>
</comment>
<dbReference type="Pfam" id="PF24877">
    <property type="entry name" value="ILV_EDD_C"/>
    <property type="match status" value="1"/>
</dbReference>
<keyword evidence="2 9" id="KW-0004">4Fe-4S</keyword>
<comment type="pathway">
    <text evidence="9">Carbohydrate metabolism; Entner-Doudoroff pathway.</text>
</comment>
<protein>
    <recommendedName>
        <fullName evidence="9 10">Phosphogluconate dehydratase</fullName>
        <ecNumber evidence="9 10">4.2.1.12</ecNumber>
    </recommendedName>
</protein>
<evidence type="ECO:0000256" key="10">
    <source>
        <dbReference type="NCBIfam" id="TIGR01196"/>
    </source>
</evidence>
<comment type="function">
    <text evidence="9">Catalyzes the dehydration of 6-phospho-D-gluconate to 2-dehydro-3-deoxy-6-phospho-D-gluconate.</text>
</comment>
<feature type="compositionally biased region" description="Polar residues" evidence="11">
    <location>
        <begin position="640"/>
        <end position="650"/>
    </location>
</feature>
<dbReference type="GO" id="GO:0051539">
    <property type="term" value="F:4 iron, 4 sulfur cluster binding"/>
    <property type="evidence" value="ECO:0007669"/>
    <property type="project" value="UniProtKB-UniRule"/>
</dbReference>
<proteinExistence type="inferred from homology"/>
<evidence type="ECO:0000256" key="4">
    <source>
        <dbReference type="ARBA" id="ARBA00023004"/>
    </source>
</evidence>
<gene>
    <name evidence="9" type="primary">edd</name>
    <name evidence="14" type="ordered locus">Hoch_4430</name>
</gene>
<dbReference type="HAMAP" id="MF_02094">
    <property type="entry name" value="Edd"/>
    <property type="match status" value="1"/>
</dbReference>
<evidence type="ECO:0000313" key="15">
    <source>
        <dbReference type="Proteomes" id="UP000001880"/>
    </source>
</evidence>
<keyword evidence="8 9" id="KW-0119">Carbohydrate metabolism</keyword>
<dbReference type="eggNOG" id="COG0129">
    <property type="taxonomic scope" value="Bacteria"/>
</dbReference>
<keyword evidence="7 9" id="KW-0456">Lyase</keyword>
<evidence type="ECO:0000256" key="7">
    <source>
        <dbReference type="ARBA" id="ARBA00023239"/>
    </source>
</evidence>
<dbReference type="EMBL" id="CP001804">
    <property type="protein sequence ID" value="ACY16924.1"/>
    <property type="molecule type" value="Genomic_DNA"/>
</dbReference>
<sequence>MTQLHSTLAEVTDRIRERSRDSRAAYVDRMQAAASKGPNRMGMSCTNLAHAVAAAPAGDKKLLKQTPRPNIAIVSSYNEMLSAHQPLGAYPPIIKEAAREAGAVAQFAGGVPAMCDGVTQGQPGMEMSLFSRDNIAMATAVALSHDVFDAALCLGICDKIVPGLLIGALSFGHLPVIFVPGGPMRSGLPNKEKARIRQLYAEGKINRDELLEAESKSYHSPGTCTFYGTANSNQMLMEIMGLHLPGSAFINPGTPLRDALTAAAAVRVSEITALGSSYAPLYKVVDERAIINAIVGLLATGGSTNHTIHIIAIARAAGVQVNWTDFSDLSQVVPLLTRVYPNGSQDVNHFQAAGGVGLVIRELLGQGLLHGDVDTVAGPGLERYTQEPVLEDEALRWVPGPETSRDPGVVASFAEPFAKTGGLRLLQGNLGRAVIKTSAVASEHHVVEAPARIFHTQKQLMAAFEAGQLTGDFVAVVRYQGPQANGMPELHKLTPILGVLQDRGQHVALVTDGRMSGASGKVPAAIHVTPECAAGGPLARVQEGDIVRVDAVAGVLEVQVAAEELAARAPAAADLSEYAFGLGRELFGVFRAHVTGAEEGASACLPRTQVPAELAGRSTGSQPPPPVHPASESDLASEIQPDTSIASESN</sequence>
<feature type="binding site" evidence="9">
    <location>
        <position position="224"/>
    </location>
    <ligand>
        <name>[4Fe-4S] cluster</name>
        <dbReference type="ChEBI" id="CHEBI:49883"/>
    </ligand>
</feature>
<keyword evidence="3 9" id="KW-0479">Metal-binding</keyword>
<evidence type="ECO:0000256" key="2">
    <source>
        <dbReference type="ARBA" id="ARBA00022485"/>
    </source>
</evidence>
<dbReference type="Pfam" id="PF00920">
    <property type="entry name" value="ILVD_EDD_N"/>
    <property type="match status" value="1"/>
</dbReference>
<dbReference type="GO" id="GO:0005829">
    <property type="term" value="C:cytosol"/>
    <property type="evidence" value="ECO:0007669"/>
    <property type="project" value="TreeGrafter"/>
</dbReference>
<dbReference type="InterPro" id="IPR020558">
    <property type="entry name" value="DiOHA_6PGluconate_deHydtase_CS"/>
</dbReference>
<accession>D0LNL9</accession>
<dbReference type="STRING" id="502025.Hoch_4430"/>
<evidence type="ECO:0000259" key="12">
    <source>
        <dbReference type="Pfam" id="PF00920"/>
    </source>
</evidence>
<dbReference type="HOGENOM" id="CLU_014271_1_2_7"/>
<evidence type="ECO:0000256" key="6">
    <source>
        <dbReference type="ARBA" id="ARBA00023064"/>
    </source>
</evidence>
<dbReference type="InterPro" id="IPR056740">
    <property type="entry name" value="ILV_EDD_C"/>
</dbReference>
<evidence type="ECO:0000256" key="3">
    <source>
        <dbReference type="ARBA" id="ARBA00022723"/>
    </source>
</evidence>
<evidence type="ECO:0000256" key="11">
    <source>
        <dbReference type="SAM" id="MobiDB-lite"/>
    </source>
</evidence>
<dbReference type="PANTHER" id="PTHR43661">
    <property type="entry name" value="D-XYLONATE DEHYDRATASE"/>
    <property type="match status" value="1"/>
</dbReference>
<dbReference type="UniPathway" id="UPA00226"/>
<dbReference type="SUPFAM" id="SSF143975">
    <property type="entry name" value="IlvD/EDD N-terminal domain-like"/>
    <property type="match status" value="1"/>
</dbReference>
<dbReference type="GO" id="GO:0004456">
    <property type="term" value="F:phosphogluconate dehydratase activity"/>
    <property type="evidence" value="ECO:0007669"/>
    <property type="project" value="UniProtKB-UniRule"/>
</dbReference>
<keyword evidence="5 9" id="KW-0411">Iron-sulfur</keyword>
<dbReference type="InterPro" id="IPR037237">
    <property type="entry name" value="IlvD/EDD_N"/>
</dbReference>
<dbReference type="GO" id="GO:0009255">
    <property type="term" value="P:Entner-Doudoroff pathway through 6-phosphogluconate"/>
    <property type="evidence" value="ECO:0007669"/>
    <property type="project" value="UniProtKB-UniRule"/>
</dbReference>
<evidence type="ECO:0000256" key="1">
    <source>
        <dbReference type="ARBA" id="ARBA00006486"/>
    </source>
</evidence>
<dbReference type="Gene3D" id="3.50.30.80">
    <property type="entry name" value="IlvD/EDD C-terminal domain-like"/>
    <property type="match status" value="1"/>
</dbReference>
<dbReference type="EC" id="4.2.1.12" evidence="9 10"/>
<dbReference type="InterPro" id="IPR042096">
    <property type="entry name" value="Dihydro-acid_dehy_C"/>
</dbReference>
<keyword evidence="15" id="KW-1185">Reference proteome</keyword>
<comment type="catalytic activity">
    <reaction evidence="9">
        <text>6-phospho-D-gluconate = 2-dehydro-3-deoxy-6-phospho-D-gluconate + H2O</text>
        <dbReference type="Rhea" id="RHEA:17277"/>
        <dbReference type="ChEBI" id="CHEBI:15377"/>
        <dbReference type="ChEBI" id="CHEBI:57569"/>
        <dbReference type="ChEBI" id="CHEBI:58759"/>
        <dbReference type="EC" id="4.2.1.12"/>
    </reaction>
</comment>
<feature type="domain" description="Dihydroxy-acid/6-phosphogluconate dehydratase C-terminal" evidence="13">
    <location>
        <begin position="409"/>
        <end position="601"/>
    </location>
</feature>
<feature type="binding site" evidence="9">
    <location>
        <position position="157"/>
    </location>
    <ligand>
        <name>[4Fe-4S] cluster</name>
        <dbReference type="ChEBI" id="CHEBI:49883"/>
    </ligand>
</feature>
<dbReference type="GO" id="GO:0019521">
    <property type="term" value="P:D-gluconate metabolic process"/>
    <property type="evidence" value="ECO:0007669"/>
    <property type="project" value="UniProtKB-KW"/>
</dbReference>
<keyword evidence="4 9" id="KW-0408">Iron</keyword>
<feature type="domain" description="Dihydroxy-acid/6-phosphogluconate dehydratase N-terminal" evidence="12">
    <location>
        <begin position="68"/>
        <end position="382"/>
    </location>
</feature>
<name>D0LNL9_HALO1</name>
<comment type="similarity">
    <text evidence="1 9">Belongs to the IlvD/Edd family.</text>
</comment>
<dbReference type="GO" id="GO:0046872">
    <property type="term" value="F:metal ion binding"/>
    <property type="evidence" value="ECO:0007669"/>
    <property type="project" value="UniProtKB-KW"/>
</dbReference>
<evidence type="ECO:0000259" key="13">
    <source>
        <dbReference type="Pfam" id="PF24877"/>
    </source>
</evidence>
<dbReference type="Proteomes" id="UP000001880">
    <property type="component" value="Chromosome"/>
</dbReference>
<feature type="region of interest" description="Disordered" evidence="11">
    <location>
        <begin position="609"/>
        <end position="650"/>
    </location>
</feature>
<dbReference type="PROSITE" id="PS00887">
    <property type="entry name" value="ILVD_EDD_2"/>
    <property type="match status" value="1"/>
</dbReference>
<dbReference type="AlphaFoldDB" id="D0LNL9"/>
<evidence type="ECO:0000256" key="9">
    <source>
        <dbReference type="HAMAP-Rule" id="MF_02094"/>
    </source>
</evidence>
<dbReference type="FunFam" id="3.50.30.80:FF:000001">
    <property type="entry name" value="Dihydroxy-acid dehydratase"/>
    <property type="match status" value="1"/>
</dbReference>
<dbReference type="OrthoDB" id="9807077at2"/>
<organism evidence="14 15">
    <name type="scientific">Haliangium ochraceum (strain DSM 14365 / JCM 11303 / SMP-2)</name>
    <dbReference type="NCBI Taxonomy" id="502025"/>
    <lineage>
        <taxon>Bacteria</taxon>
        <taxon>Pseudomonadati</taxon>
        <taxon>Myxococcota</taxon>
        <taxon>Polyangia</taxon>
        <taxon>Haliangiales</taxon>
        <taxon>Kofleriaceae</taxon>
        <taxon>Haliangium</taxon>
    </lineage>
</organism>
<dbReference type="KEGG" id="hoh:Hoch_4430"/>
<dbReference type="PANTHER" id="PTHR43661:SF1">
    <property type="entry name" value="PHOSPHOGLUCONATE DEHYDRATASE"/>
    <property type="match status" value="1"/>
</dbReference>
<dbReference type="NCBIfam" id="TIGR01196">
    <property type="entry name" value="edd"/>
    <property type="match status" value="1"/>
</dbReference>
<keyword evidence="6 9" id="KW-0311">Gluconate utilization</keyword>
<dbReference type="SUPFAM" id="SSF52016">
    <property type="entry name" value="LeuD/IlvD-like"/>
    <property type="match status" value="1"/>
</dbReference>
<dbReference type="InterPro" id="IPR004786">
    <property type="entry name" value="6-phosphgluc_deHydtase"/>
</dbReference>
<dbReference type="PROSITE" id="PS00886">
    <property type="entry name" value="ILVD_EDD_1"/>
    <property type="match status" value="1"/>
</dbReference>
<evidence type="ECO:0000256" key="5">
    <source>
        <dbReference type="ARBA" id="ARBA00023014"/>
    </source>
</evidence>
<evidence type="ECO:0000256" key="8">
    <source>
        <dbReference type="ARBA" id="ARBA00023277"/>
    </source>
</evidence>
<dbReference type="InterPro" id="IPR000581">
    <property type="entry name" value="ILV_EDD_N"/>
</dbReference>